<evidence type="ECO:0000313" key="2">
    <source>
        <dbReference type="EMBL" id="RHA84754.1"/>
    </source>
</evidence>
<keyword evidence="1" id="KW-0472">Membrane</keyword>
<reference evidence="2 3" key="1">
    <citation type="submission" date="2018-08" db="EMBL/GenBank/DDBJ databases">
        <title>A genome reference for cultivated species of the human gut microbiota.</title>
        <authorList>
            <person name="Zou Y."/>
            <person name="Xue W."/>
            <person name="Luo G."/>
        </authorList>
    </citation>
    <scope>NUCLEOTIDE SEQUENCE [LARGE SCALE GENOMIC DNA]</scope>
    <source>
        <strain evidence="2 3">AM42-23AC</strain>
    </source>
</reference>
<dbReference type="AlphaFoldDB" id="A0AA92UYH3"/>
<keyword evidence="1" id="KW-1133">Transmembrane helix</keyword>
<evidence type="ECO:0000313" key="3">
    <source>
        <dbReference type="Proteomes" id="UP000284990"/>
    </source>
</evidence>
<gene>
    <name evidence="2" type="ORF">DW916_10870</name>
</gene>
<organism evidence="2 3">
    <name type="scientific">Segatella copri</name>
    <dbReference type="NCBI Taxonomy" id="165179"/>
    <lineage>
        <taxon>Bacteria</taxon>
        <taxon>Pseudomonadati</taxon>
        <taxon>Bacteroidota</taxon>
        <taxon>Bacteroidia</taxon>
        <taxon>Bacteroidales</taxon>
        <taxon>Prevotellaceae</taxon>
        <taxon>Segatella</taxon>
    </lineage>
</organism>
<accession>A0AA92UYH3</accession>
<dbReference type="EMBL" id="QSFW01000023">
    <property type="protein sequence ID" value="RHA84754.1"/>
    <property type="molecule type" value="Genomic_DNA"/>
</dbReference>
<protein>
    <submittedName>
        <fullName evidence="2">Uncharacterized protein</fullName>
    </submittedName>
</protein>
<keyword evidence="1" id="KW-0812">Transmembrane</keyword>
<feature type="transmembrane region" description="Helical" evidence="1">
    <location>
        <begin position="6"/>
        <end position="31"/>
    </location>
</feature>
<feature type="transmembrane region" description="Helical" evidence="1">
    <location>
        <begin position="43"/>
        <end position="61"/>
    </location>
</feature>
<comment type="caution">
    <text evidence="2">The sequence shown here is derived from an EMBL/GenBank/DDBJ whole genome shotgun (WGS) entry which is preliminary data.</text>
</comment>
<evidence type="ECO:0000256" key="1">
    <source>
        <dbReference type="SAM" id="Phobius"/>
    </source>
</evidence>
<dbReference type="Proteomes" id="UP000284990">
    <property type="component" value="Unassembled WGS sequence"/>
</dbReference>
<proteinExistence type="predicted"/>
<sequence length="63" mass="7116">MDIFRNILAFGCTFYLIYFITSSVLNMLFVLTCGYTTSVQKKAAIILGIIAASLLIPYYYYPA</sequence>
<name>A0AA92UYH3_9BACT</name>